<keyword evidence="6 7" id="KW-0472">Membrane</keyword>
<keyword evidence="5 7" id="KW-1133">Transmembrane helix</keyword>
<comment type="similarity">
    <text evidence="2">Belongs to the Tic20 family.</text>
</comment>
<feature type="transmembrane region" description="Helical" evidence="7">
    <location>
        <begin position="126"/>
        <end position="149"/>
    </location>
</feature>
<evidence type="ECO:0000256" key="7">
    <source>
        <dbReference type="SAM" id="Phobius"/>
    </source>
</evidence>
<keyword evidence="9" id="KW-1185">Reference proteome</keyword>
<feature type="transmembrane region" description="Helical" evidence="7">
    <location>
        <begin position="201"/>
        <end position="219"/>
    </location>
</feature>
<dbReference type="GO" id="GO:0009706">
    <property type="term" value="C:chloroplast inner membrane"/>
    <property type="evidence" value="ECO:0007669"/>
    <property type="project" value="UniProtKB-SubCell"/>
</dbReference>
<dbReference type="AlphaFoldDB" id="A0A5D2LET1"/>
<dbReference type="PANTHER" id="PTHR33510">
    <property type="entry name" value="PROTEIN TIC 20-II, CHLOROPLASTIC"/>
    <property type="match status" value="1"/>
</dbReference>
<evidence type="ECO:0000313" key="9">
    <source>
        <dbReference type="Proteomes" id="UP000322667"/>
    </source>
</evidence>
<evidence type="ECO:0008006" key="10">
    <source>
        <dbReference type="Google" id="ProtNLM"/>
    </source>
</evidence>
<reference evidence="8 9" key="1">
    <citation type="submission" date="2019-07" db="EMBL/GenBank/DDBJ databases">
        <title>WGS assembly of Gossypium tomentosum.</title>
        <authorList>
            <person name="Chen Z.J."/>
            <person name="Sreedasyam A."/>
            <person name="Ando A."/>
            <person name="Song Q."/>
            <person name="De L."/>
            <person name="Hulse-Kemp A."/>
            <person name="Ding M."/>
            <person name="Ye W."/>
            <person name="Kirkbride R."/>
            <person name="Jenkins J."/>
            <person name="Plott C."/>
            <person name="Lovell J."/>
            <person name="Lin Y.-M."/>
            <person name="Vaughn R."/>
            <person name="Liu B."/>
            <person name="Li W."/>
            <person name="Simpson S."/>
            <person name="Scheffler B."/>
            <person name="Saski C."/>
            <person name="Grover C."/>
            <person name="Hu G."/>
            <person name="Conover J."/>
            <person name="Carlson J."/>
            <person name="Shu S."/>
            <person name="Boston L."/>
            <person name="Williams M."/>
            <person name="Peterson D."/>
            <person name="Mcgee K."/>
            <person name="Jones D."/>
            <person name="Wendel J."/>
            <person name="Stelly D."/>
            <person name="Grimwood J."/>
            <person name="Schmutz J."/>
        </authorList>
    </citation>
    <scope>NUCLEOTIDE SEQUENCE [LARGE SCALE GENOMIC DNA]</scope>
    <source>
        <strain evidence="8">7179.01</strain>
    </source>
</reference>
<protein>
    <recommendedName>
        <fullName evidence="10">Protein TIC 20</fullName>
    </recommendedName>
</protein>
<dbReference type="Pfam" id="PF16166">
    <property type="entry name" value="TIC20"/>
    <property type="match status" value="2"/>
</dbReference>
<dbReference type="Proteomes" id="UP000322667">
    <property type="component" value="Chromosome D04"/>
</dbReference>
<organism evidence="8 9">
    <name type="scientific">Gossypium tomentosum</name>
    <name type="common">Hawaiian cotton</name>
    <name type="synonym">Gossypium sandvicense</name>
    <dbReference type="NCBI Taxonomy" id="34277"/>
    <lineage>
        <taxon>Eukaryota</taxon>
        <taxon>Viridiplantae</taxon>
        <taxon>Streptophyta</taxon>
        <taxon>Embryophyta</taxon>
        <taxon>Tracheophyta</taxon>
        <taxon>Spermatophyta</taxon>
        <taxon>Magnoliopsida</taxon>
        <taxon>eudicotyledons</taxon>
        <taxon>Gunneridae</taxon>
        <taxon>Pentapetalae</taxon>
        <taxon>rosids</taxon>
        <taxon>malvids</taxon>
        <taxon>Malvales</taxon>
        <taxon>Malvaceae</taxon>
        <taxon>Malvoideae</taxon>
        <taxon>Gossypium</taxon>
    </lineage>
</organism>
<feature type="transmembrane region" description="Helical" evidence="7">
    <location>
        <begin position="417"/>
        <end position="436"/>
    </location>
</feature>
<keyword evidence="3 7" id="KW-0812">Transmembrane</keyword>
<feature type="transmembrane region" description="Helical" evidence="7">
    <location>
        <begin position="234"/>
        <end position="256"/>
    </location>
</feature>
<feature type="transmembrane region" description="Helical" evidence="7">
    <location>
        <begin position="169"/>
        <end position="189"/>
    </location>
</feature>
<evidence type="ECO:0000256" key="6">
    <source>
        <dbReference type="ARBA" id="ARBA00023136"/>
    </source>
</evidence>
<evidence type="ECO:0000256" key="2">
    <source>
        <dbReference type="ARBA" id="ARBA00009596"/>
    </source>
</evidence>
<dbReference type="PANTHER" id="PTHR33510:SF12">
    <property type="entry name" value="PROTEIN TIC 20-IV, CHLOROPLASTIC"/>
    <property type="match status" value="1"/>
</dbReference>
<keyword evidence="4" id="KW-0934">Plastid</keyword>
<evidence type="ECO:0000256" key="3">
    <source>
        <dbReference type="ARBA" id="ARBA00022692"/>
    </source>
</evidence>
<proteinExistence type="inferred from homology"/>
<name>A0A5D2LET1_GOSTO</name>
<comment type="subcellular location">
    <subcellularLocation>
        <location evidence="1">Plastid</location>
        <location evidence="1">Chloroplast inner membrane</location>
        <topology evidence="1">Multi-pass membrane protein</topology>
    </subcellularLocation>
</comment>
<gene>
    <name evidence="8" type="ORF">ES332_D04G179800v1</name>
</gene>
<evidence type="ECO:0000313" key="8">
    <source>
        <dbReference type="EMBL" id="TYH77799.1"/>
    </source>
</evidence>
<sequence length="501" mass="57129">MAPPTATVTAPSYPKLATVAVLRSKVFILNRHNPRYKSSVVTLSSSLRANPMLSSNSGSQGFLSSTGARCKALSALSSPFLGEDDDDLWRTTNVLPLRSRSLSLPRAYKDDVFKFRYPVITEKPEWWLRTLACVPYLLALQISDAGYFLHPFLEHYEMFENLIYFVPGAIKRLPPWFSMIYCYFGYIGIVKNKDWPHYIRFHLMMGMLLETALQLIWYTSNFLPLIHYNGCFGMHYWAGIGFGYILVLFECVRCALGGRSKDPILKRHNPRNKSSVVALSPSLQANPLLSSNSGSQGFLSSTGARCKTNVLPIRSRSLSLPRAYKDDISKFCYPVITEKPEWWLRTLACVPYLIALQISGTGYFLHPFLEHYEMFENLIYFVPGAINRLPPWFSRIYCYFGYAGIVKNKALSRYIRIHLMMGMLLETAFKLIWYTGTFLPLTHFNGHFMMHFWAGFGIGYIFVLLECVRCALGGKCAHIPVISNAAYIHTRFNVGGLQRPF</sequence>
<evidence type="ECO:0000256" key="5">
    <source>
        <dbReference type="ARBA" id="ARBA00022989"/>
    </source>
</evidence>
<dbReference type="EMBL" id="CM017626">
    <property type="protein sequence ID" value="TYH77799.1"/>
    <property type="molecule type" value="Genomic_DNA"/>
</dbReference>
<feature type="transmembrane region" description="Helical" evidence="7">
    <location>
        <begin position="448"/>
        <end position="465"/>
    </location>
</feature>
<accession>A0A5D2LET1</accession>
<keyword evidence="4" id="KW-1001">Plastid inner membrane</keyword>
<dbReference type="InterPro" id="IPR005691">
    <property type="entry name" value="Tic20"/>
</dbReference>
<evidence type="ECO:0000256" key="4">
    <source>
        <dbReference type="ARBA" id="ARBA00022780"/>
    </source>
</evidence>
<evidence type="ECO:0000256" key="1">
    <source>
        <dbReference type="ARBA" id="ARBA00004478"/>
    </source>
</evidence>